<evidence type="ECO:0000256" key="1">
    <source>
        <dbReference type="ARBA" id="ARBA00005417"/>
    </source>
</evidence>
<evidence type="ECO:0000256" key="2">
    <source>
        <dbReference type="ARBA" id="ARBA00022448"/>
    </source>
</evidence>
<dbReference type="GO" id="GO:0005524">
    <property type="term" value="F:ATP binding"/>
    <property type="evidence" value="ECO:0007669"/>
    <property type="project" value="UniProtKB-KW"/>
</dbReference>
<protein>
    <submittedName>
        <fullName evidence="6">Oligopeptide transport ATP-binding protein oppF</fullName>
    </submittedName>
</protein>
<dbReference type="Gene3D" id="3.40.50.300">
    <property type="entry name" value="P-loop containing nucleotide triphosphate hydrolases"/>
    <property type="match status" value="1"/>
</dbReference>
<evidence type="ECO:0000256" key="3">
    <source>
        <dbReference type="ARBA" id="ARBA00022741"/>
    </source>
</evidence>
<evidence type="ECO:0000313" key="7">
    <source>
        <dbReference type="Proteomes" id="UP000006454"/>
    </source>
</evidence>
<dbReference type="EMBL" id="AABF01000094">
    <property type="protein sequence ID" value="EAA23698.1"/>
    <property type="molecule type" value="Genomic_DNA"/>
</dbReference>
<keyword evidence="3" id="KW-0547">Nucleotide-binding</keyword>
<evidence type="ECO:0000313" key="6">
    <source>
        <dbReference type="EMBL" id="EAA23698.1"/>
    </source>
</evidence>
<name>Q7P4W7_FUSVC</name>
<dbReference type="PANTHER" id="PTHR43776:SF7">
    <property type="entry name" value="D,D-DIPEPTIDE TRANSPORT ATP-BINDING PROTEIN DDPF-RELATED"/>
    <property type="match status" value="1"/>
</dbReference>
<dbReference type="Proteomes" id="UP000006454">
    <property type="component" value="Unassembled WGS sequence"/>
</dbReference>
<feature type="domain" description="ABC transporter" evidence="5">
    <location>
        <begin position="14"/>
        <end position="60"/>
    </location>
</feature>
<evidence type="ECO:0000256" key="4">
    <source>
        <dbReference type="ARBA" id="ARBA00022840"/>
    </source>
</evidence>
<proteinExistence type="inferred from homology"/>
<reference evidence="6 7" key="1">
    <citation type="journal article" date="2003" name="Genome Res.">
        <title>Genome analysis of F. nucleatum sub spp vincentii and its comparison with the genome of F. nucleatum ATCC 25586.</title>
        <authorList>
            <person name="Kapatral V."/>
            <person name="Ivanova N."/>
            <person name="Anderson I."/>
            <person name="Reznik G."/>
            <person name="Bhattacharyya A."/>
            <person name="Gardner W.L."/>
            <person name="Mikhailova N."/>
            <person name="Lapidus A."/>
            <person name="Larsen N."/>
            <person name="D'Souza M."/>
            <person name="Walunas T."/>
            <person name="Haselkorn R."/>
            <person name="Overbeek R."/>
            <person name="Kyrpides N."/>
        </authorList>
    </citation>
    <scope>NUCLEOTIDE SEQUENCE [LARGE SCALE GENOMIC DNA]</scope>
    <source>
        <strain evidence="6 7">ATCC 49256</strain>
    </source>
</reference>
<organism evidence="6 7">
    <name type="scientific">Fusobacterium vincentii ATCC 49256</name>
    <dbReference type="NCBI Taxonomy" id="209882"/>
    <lineage>
        <taxon>Bacteria</taxon>
        <taxon>Fusobacteriati</taxon>
        <taxon>Fusobacteriota</taxon>
        <taxon>Fusobacteriia</taxon>
        <taxon>Fusobacteriales</taxon>
        <taxon>Fusobacteriaceae</taxon>
        <taxon>Fusobacterium</taxon>
    </lineage>
</organism>
<accession>Q7P4W7</accession>
<keyword evidence="2" id="KW-0813">Transport</keyword>
<dbReference type="InterPro" id="IPR027417">
    <property type="entry name" value="P-loop_NTPase"/>
</dbReference>
<gene>
    <name evidence="6" type="ORF">FNV0673</name>
</gene>
<dbReference type="AlphaFoldDB" id="Q7P4W7"/>
<evidence type="ECO:0000259" key="5">
    <source>
        <dbReference type="Pfam" id="PF00005"/>
    </source>
</evidence>
<comment type="caution">
    <text evidence="6">The sequence shown here is derived from an EMBL/GenBank/DDBJ whole genome shotgun (WGS) entry which is preliminary data.</text>
</comment>
<keyword evidence="4 6" id="KW-0067">ATP-binding</keyword>
<comment type="similarity">
    <text evidence="1">Belongs to the ABC transporter superfamily.</text>
</comment>
<dbReference type="PANTHER" id="PTHR43776">
    <property type="entry name" value="TRANSPORT ATP-BINDING PROTEIN"/>
    <property type="match status" value="1"/>
</dbReference>
<sequence length="110" mass="13052">MKEILQEADIDKEETMDIFQIREEWLERWPTELSGGELQRFCIARAFDKRTHYIIADEITTMLDGITQAELWKKIITLCKQRNIGLIIISHEQSLLEKLCDKIIDFELLK</sequence>
<dbReference type="SUPFAM" id="SSF52540">
    <property type="entry name" value="P-loop containing nucleoside triphosphate hydrolases"/>
    <property type="match status" value="1"/>
</dbReference>
<dbReference type="Pfam" id="PF00005">
    <property type="entry name" value="ABC_tran"/>
    <property type="match status" value="1"/>
</dbReference>
<dbReference type="InterPro" id="IPR050319">
    <property type="entry name" value="ABC_transp_ATP-bind"/>
</dbReference>
<dbReference type="InterPro" id="IPR003439">
    <property type="entry name" value="ABC_transporter-like_ATP-bd"/>
</dbReference>
<dbReference type="GO" id="GO:0016887">
    <property type="term" value="F:ATP hydrolysis activity"/>
    <property type="evidence" value="ECO:0007669"/>
    <property type="project" value="InterPro"/>
</dbReference>